<dbReference type="Gene3D" id="1.10.10.10">
    <property type="entry name" value="Winged helix-like DNA-binding domain superfamily/Winged helix DNA-binding domain"/>
    <property type="match status" value="1"/>
</dbReference>
<dbReference type="RefSeq" id="WP_212991669.1">
    <property type="nucleotide sequence ID" value="NZ_BAABEA010000037.1"/>
</dbReference>
<reference evidence="2" key="1">
    <citation type="submission" date="2021-03" db="EMBL/GenBank/DDBJ databases">
        <title>Whole genome shotgun sequence of Actinoplanes auranticolor NBRC 12245.</title>
        <authorList>
            <person name="Komaki H."/>
            <person name="Tamura T."/>
        </authorList>
    </citation>
    <scope>NUCLEOTIDE SEQUENCE</scope>
    <source>
        <strain evidence="2">NBRC 12245</strain>
    </source>
</reference>
<name>A0A919VRI3_9ACTN</name>
<dbReference type="InterPro" id="IPR005149">
    <property type="entry name" value="Tscrpt_reg_PadR_N"/>
</dbReference>
<evidence type="ECO:0000313" key="2">
    <source>
        <dbReference type="EMBL" id="GIM73736.1"/>
    </source>
</evidence>
<dbReference type="InterPro" id="IPR036388">
    <property type="entry name" value="WH-like_DNA-bd_sf"/>
</dbReference>
<dbReference type="SUPFAM" id="SSF46785">
    <property type="entry name" value="Winged helix' DNA-binding domain"/>
    <property type="match status" value="1"/>
</dbReference>
<gene>
    <name evidence="2" type="ORF">Aau02nite_57420</name>
</gene>
<dbReference type="InterPro" id="IPR036390">
    <property type="entry name" value="WH_DNA-bd_sf"/>
</dbReference>
<organism evidence="2 3">
    <name type="scientific">Actinoplanes auranticolor</name>
    <dbReference type="NCBI Taxonomy" id="47988"/>
    <lineage>
        <taxon>Bacteria</taxon>
        <taxon>Bacillati</taxon>
        <taxon>Actinomycetota</taxon>
        <taxon>Actinomycetes</taxon>
        <taxon>Micromonosporales</taxon>
        <taxon>Micromonosporaceae</taxon>
        <taxon>Actinoplanes</taxon>
    </lineage>
</organism>
<proteinExistence type="predicted"/>
<evidence type="ECO:0000259" key="1">
    <source>
        <dbReference type="Pfam" id="PF03551"/>
    </source>
</evidence>
<dbReference type="Pfam" id="PF03551">
    <property type="entry name" value="PadR"/>
    <property type="match status" value="1"/>
</dbReference>
<protein>
    <recommendedName>
        <fullName evidence="1">Transcription regulator PadR N-terminal domain-containing protein</fullName>
    </recommendedName>
</protein>
<sequence>MTKKPPRVTASLIAVVDALIAAPEDDPPWGLRLCEQTGYGPGTVYPLLDRLHGLGWVDWRWEDANPQGGKPRRFYTITGTGAKEYELARKARKERTLRWRPATP</sequence>
<keyword evidence="3" id="KW-1185">Reference proteome</keyword>
<feature type="domain" description="Transcription regulator PadR N-terminal" evidence="1">
    <location>
        <begin position="40"/>
        <end position="86"/>
    </location>
</feature>
<evidence type="ECO:0000313" key="3">
    <source>
        <dbReference type="Proteomes" id="UP000681340"/>
    </source>
</evidence>
<dbReference type="EMBL" id="BOQL01000046">
    <property type="protein sequence ID" value="GIM73736.1"/>
    <property type="molecule type" value="Genomic_DNA"/>
</dbReference>
<accession>A0A919VRI3</accession>
<dbReference type="Proteomes" id="UP000681340">
    <property type="component" value="Unassembled WGS sequence"/>
</dbReference>
<comment type="caution">
    <text evidence="2">The sequence shown here is derived from an EMBL/GenBank/DDBJ whole genome shotgun (WGS) entry which is preliminary data.</text>
</comment>
<dbReference type="AlphaFoldDB" id="A0A919VRI3"/>